<dbReference type="Gramene" id="MELO3C034420.2.1">
    <property type="protein sequence ID" value="MELO3C034420.2.1"/>
    <property type="gene ID" value="MELO3C034420.2"/>
</dbReference>
<sequence length="104" mass="11955">MVEKKPPPEPKKAKNTEVFVYFDRHLISDDLFQILDLTLFIELDQDYGALEFWILESTLKPTESAKRRSKGGNERRSDRASAHYALSSSFEVLGLALRAKTFFS</sequence>
<accession>A0A9I9EIS0</accession>
<protein>
    <submittedName>
        <fullName evidence="1">Uncharacterized protein</fullName>
    </submittedName>
</protein>
<organism evidence="1">
    <name type="scientific">Cucumis melo</name>
    <name type="common">Muskmelon</name>
    <dbReference type="NCBI Taxonomy" id="3656"/>
    <lineage>
        <taxon>Eukaryota</taxon>
        <taxon>Viridiplantae</taxon>
        <taxon>Streptophyta</taxon>
        <taxon>Embryophyta</taxon>
        <taxon>Tracheophyta</taxon>
        <taxon>Spermatophyta</taxon>
        <taxon>Magnoliopsida</taxon>
        <taxon>eudicotyledons</taxon>
        <taxon>Gunneridae</taxon>
        <taxon>Pentapetalae</taxon>
        <taxon>rosids</taxon>
        <taxon>fabids</taxon>
        <taxon>Cucurbitales</taxon>
        <taxon>Cucurbitaceae</taxon>
        <taxon>Benincaseae</taxon>
        <taxon>Cucumis</taxon>
    </lineage>
</organism>
<dbReference type="AlphaFoldDB" id="A0A9I9EIS0"/>
<dbReference type="EnsemblPlants" id="MELO3C034420.2.1">
    <property type="protein sequence ID" value="MELO3C034420.2.1"/>
    <property type="gene ID" value="MELO3C034420.2"/>
</dbReference>
<proteinExistence type="predicted"/>
<name>A0A9I9EIS0_CUCME</name>
<reference evidence="1" key="1">
    <citation type="submission" date="2023-03" db="UniProtKB">
        <authorList>
            <consortium name="EnsemblPlants"/>
        </authorList>
    </citation>
    <scope>IDENTIFICATION</scope>
</reference>
<evidence type="ECO:0000313" key="1">
    <source>
        <dbReference type="EnsemblPlants" id="MELO3C034420.2.1"/>
    </source>
</evidence>